<keyword evidence="1" id="KW-0560">Oxidoreductase</keyword>
<dbReference type="PANTHER" id="PTHR42947:SF1">
    <property type="entry name" value="COB--COM HETERODISULFIDE REDUCTASE SUBUNIT B 1"/>
    <property type="match status" value="1"/>
</dbReference>
<dbReference type="InterPro" id="IPR051278">
    <property type="entry name" value="HdrB/HdrD_reductase"/>
</dbReference>
<organism evidence="4 5">
    <name type="scientific">Paracraurococcus lichenis</name>
    <dbReference type="NCBI Taxonomy" id="3064888"/>
    <lineage>
        <taxon>Bacteria</taxon>
        <taxon>Pseudomonadati</taxon>
        <taxon>Pseudomonadota</taxon>
        <taxon>Alphaproteobacteria</taxon>
        <taxon>Acetobacterales</taxon>
        <taxon>Roseomonadaceae</taxon>
        <taxon>Paracraurococcus</taxon>
    </lineage>
</organism>
<evidence type="ECO:0000313" key="4">
    <source>
        <dbReference type="EMBL" id="MDO9707347.1"/>
    </source>
</evidence>
<sequence length="297" mass="32049">MAVSTSSPSDPDLPAEPSGHRTADRAVFWYGCNMTRHGEVIRATTRILDLVGIEAAPAGGPAHCCGSPKEASARIAEGMARRTVEAFNASGRDTVVTWCPSCHMNMQDGMAPVTPTNFETVHVTEALWARRDRLAPLLARPLEARVLVHVHHGFNGRVAVNEMVPGLLRLIPGVTVLEHPYRAPGHMCSSIAAVPGALADAQRATLAAMAEVGADTLVTIFHSCHRESAALERHGIRVRNWIHLLAESLGIPAEDEYKAWRNAEDPRAAVGEARIAAAGETVFTRLLEPELRRPPTV</sequence>
<accession>A0ABT9DTW9</accession>
<evidence type="ECO:0000313" key="5">
    <source>
        <dbReference type="Proteomes" id="UP001243009"/>
    </source>
</evidence>
<comment type="caution">
    <text evidence="4">The sequence shown here is derived from an EMBL/GenBank/DDBJ whole genome shotgun (WGS) entry which is preliminary data.</text>
</comment>
<dbReference type="Proteomes" id="UP001243009">
    <property type="component" value="Unassembled WGS sequence"/>
</dbReference>
<gene>
    <name evidence="4" type="ORF">Q7A36_03250</name>
</gene>
<feature type="domain" description="Cysteine-rich" evidence="3">
    <location>
        <begin position="27"/>
        <end position="106"/>
    </location>
</feature>
<name>A0ABT9DTW9_9PROT</name>
<dbReference type="InterPro" id="IPR004017">
    <property type="entry name" value="Cys_rich_dom"/>
</dbReference>
<dbReference type="EMBL" id="JAUTWS010000002">
    <property type="protein sequence ID" value="MDO9707347.1"/>
    <property type="molecule type" value="Genomic_DNA"/>
</dbReference>
<dbReference type="Pfam" id="PF02754">
    <property type="entry name" value="CCG"/>
    <property type="match status" value="1"/>
</dbReference>
<keyword evidence="5" id="KW-1185">Reference proteome</keyword>
<proteinExistence type="predicted"/>
<evidence type="ECO:0000256" key="2">
    <source>
        <dbReference type="SAM" id="MobiDB-lite"/>
    </source>
</evidence>
<feature type="region of interest" description="Disordered" evidence="2">
    <location>
        <begin position="1"/>
        <end position="20"/>
    </location>
</feature>
<dbReference type="RefSeq" id="WP_305102212.1">
    <property type="nucleotide sequence ID" value="NZ_JAUTWS010000002.1"/>
</dbReference>
<evidence type="ECO:0000256" key="1">
    <source>
        <dbReference type="ARBA" id="ARBA00023002"/>
    </source>
</evidence>
<dbReference type="PANTHER" id="PTHR42947">
    <property type="entry name" value="COB--COM HETERODISULFIDE REDUCTASE SUBUNIT B 1"/>
    <property type="match status" value="1"/>
</dbReference>
<reference evidence="4 5" key="1">
    <citation type="submission" date="2023-08" db="EMBL/GenBank/DDBJ databases">
        <title>The draft genome sequence of Paracraurococcus sp. LOR1-02.</title>
        <authorList>
            <person name="Kingkaew E."/>
            <person name="Tanasupawat S."/>
        </authorList>
    </citation>
    <scope>NUCLEOTIDE SEQUENCE [LARGE SCALE GENOMIC DNA]</scope>
    <source>
        <strain evidence="4 5">LOR1-02</strain>
    </source>
</reference>
<protein>
    <submittedName>
        <fullName evidence="4">(Fe-S)-binding protein</fullName>
    </submittedName>
</protein>
<evidence type="ECO:0000259" key="3">
    <source>
        <dbReference type="Pfam" id="PF02754"/>
    </source>
</evidence>